<evidence type="ECO:0000256" key="3">
    <source>
        <dbReference type="PROSITE-ProRule" id="PRU00529"/>
    </source>
</evidence>
<dbReference type="AlphaFoldDB" id="A0A2T1GK99"/>
<accession>A0A2T1GK99</accession>
<dbReference type="PROSITE" id="PS00092">
    <property type="entry name" value="N6_MTASE"/>
    <property type="match status" value="1"/>
</dbReference>
<dbReference type="SMART" id="SM00981">
    <property type="entry name" value="THUMP"/>
    <property type="match status" value="1"/>
</dbReference>
<dbReference type="InterPro" id="IPR029063">
    <property type="entry name" value="SAM-dependent_MTases_sf"/>
</dbReference>
<comment type="caution">
    <text evidence="5">The sequence shown here is derived from an EMBL/GenBank/DDBJ whole genome shotgun (WGS) entry which is preliminary data.</text>
</comment>
<dbReference type="PROSITE" id="PS01261">
    <property type="entry name" value="UPF0020"/>
    <property type="match status" value="1"/>
</dbReference>
<dbReference type="InterPro" id="IPR054170">
    <property type="entry name" value="RlmL_1st"/>
</dbReference>
<proteinExistence type="predicted"/>
<keyword evidence="1 5" id="KW-0489">Methyltransferase</keyword>
<organism evidence="5 6">
    <name type="scientific">Chamaesiphon polymorphus CCALA 037</name>
    <dbReference type="NCBI Taxonomy" id="2107692"/>
    <lineage>
        <taxon>Bacteria</taxon>
        <taxon>Bacillati</taxon>
        <taxon>Cyanobacteriota</taxon>
        <taxon>Cyanophyceae</taxon>
        <taxon>Gomontiellales</taxon>
        <taxon>Chamaesiphonaceae</taxon>
        <taxon>Chamaesiphon</taxon>
    </lineage>
</organism>
<dbReference type="InterPro" id="IPR004114">
    <property type="entry name" value="THUMP_dom"/>
</dbReference>
<dbReference type="Pfam" id="PF22020">
    <property type="entry name" value="RlmL_1st"/>
    <property type="match status" value="1"/>
</dbReference>
<keyword evidence="3" id="KW-0694">RNA-binding</keyword>
<protein>
    <submittedName>
        <fullName evidence="5">RNA methyltransferase</fullName>
    </submittedName>
</protein>
<feature type="domain" description="THUMP" evidence="4">
    <location>
        <begin position="43"/>
        <end position="154"/>
    </location>
</feature>
<evidence type="ECO:0000313" key="6">
    <source>
        <dbReference type="Proteomes" id="UP000238937"/>
    </source>
</evidence>
<dbReference type="RefSeq" id="WP_106301148.1">
    <property type="nucleotide sequence ID" value="NZ_PVWO01000042.1"/>
</dbReference>
<dbReference type="PROSITE" id="PS51165">
    <property type="entry name" value="THUMP"/>
    <property type="match status" value="1"/>
</dbReference>
<dbReference type="GO" id="GO:0008990">
    <property type="term" value="F:rRNA (guanine-N2-)-methyltransferase activity"/>
    <property type="evidence" value="ECO:0007669"/>
    <property type="project" value="TreeGrafter"/>
</dbReference>
<dbReference type="InterPro" id="IPR053943">
    <property type="entry name" value="RlmKL-like_Mtase_CS"/>
</dbReference>
<dbReference type="InterPro" id="IPR002052">
    <property type="entry name" value="DNA_methylase_N6_adenine_CS"/>
</dbReference>
<gene>
    <name evidence="5" type="ORF">C7B77_05455</name>
</gene>
<dbReference type="Pfam" id="PF01170">
    <property type="entry name" value="UPF0020"/>
    <property type="match status" value="1"/>
</dbReference>
<dbReference type="PANTHER" id="PTHR47313:SF1">
    <property type="entry name" value="RIBOSOMAL RNA LARGE SUBUNIT METHYLTRANSFERASE K_L"/>
    <property type="match status" value="1"/>
</dbReference>
<dbReference type="Proteomes" id="UP000238937">
    <property type="component" value="Unassembled WGS sequence"/>
</dbReference>
<sequence>MSEYFATVARGLEELAATELTELGAQAVTQGFCGVAFEGDRELLYRVNLWARLPFRILVKLGEFPCADDIELYDGIQQIDWGEYLTPELTLAVTVTGKNEQLNHSHFTAIQVKRAITKQQTEKFGARSNVDIADPNVRINVHIEKDTCTVNLDSSGGSLHRRGYRSAVGDAPLKESLAAALMKMSGWTPDLAFVDPLCGSGTLPLEAAMQALNIAPGIFRDRFGFESWLDFDAELFDRLLKSAEAGEKQDLQATIIGSDRNHDIIEQARSNARSSGVERYVNFLQRELADVEAPSDRGILLCNPPYGERLGRDEDLGAFYRLLGDVLKNRFKGWTAFVLSGNKELAKSIGLRSAQRTTVYNGTIACQLMKYELY</sequence>
<evidence type="ECO:0000313" key="5">
    <source>
        <dbReference type="EMBL" id="PSB58252.1"/>
    </source>
</evidence>
<dbReference type="InterPro" id="IPR000241">
    <property type="entry name" value="RlmKL-like_Mtase"/>
</dbReference>
<name>A0A2T1GK99_9CYAN</name>
<keyword evidence="2 5" id="KW-0808">Transferase</keyword>
<dbReference type="SUPFAM" id="SSF53335">
    <property type="entry name" value="S-adenosyl-L-methionine-dependent methyltransferases"/>
    <property type="match status" value="1"/>
</dbReference>
<evidence type="ECO:0000259" key="4">
    <source>
        <dbReference type="PROSITE" id="PS51165"/>
    </source>
</evidence>
<dbReference type="Gene3D" id="3.30.2130.30">
    <property type="match status" value="1"/>
</dbReference>
<evidence type="ECO:0000256" key="1">
    <source>
        <dbReference type="ARBA" id="ARBA00022603"/>
    </source>
</evidence>
<evidence type="ECO:0000256" key="2">
    <source>
        <dbReference type="ARBA" id="ARBA00022679"/>
    </source>
</evidence>
<dbReference type="GO" id="GO:0070043">
    <property type="term" value="F:rRNA (guanine-N7-)-methyltransferase activity"/>
    <property type="evidence" value="ECO:0007669"/>
    <property type="project" value="TreeGrafter"/>
</dbReference>
<dbReference type="Gene3D" id="3.40.50.150">
    <property type="entry name" value="Vaccinia Virus protein VP39"/>
    <property type="match status" value="1"/>
</dbReference>
<dbReference type="GO" id="GO:0003723">
    <property type="term" value="F:RNA binding"/>
    <property type="evidence" value="ECO:0007669"/>
    <property type="project" value="UniProtKB-UniRule"/>
</dbReference>
<dbReference type="EMBL" id="PVWO01000042">
    <property type="protein sequence ID" value="PSB58252.1"/>
    <property type="molecule type" value="Genomic_DNA"/>
</dbReference>
<dbReference type="CDD" id="cd11715">
    <property type="entry name" value="THUMP_AdoMetMT"/>
    <property type="match status" value="1"/>
</dbReference>
<dbReference type="Pfam" id="PF02926">
    <property type="entry name" value="THUMP"/>
    <property type="match status" value="1"/>
</dbReference>
<reference evidence="5 6" key="1">
    <citation type="submission" date="2018-03" db="EMBL/GenBank/DDBJ databases">
        <title>The ancient ancestry and fast evolution of plastids.</title>
        <authorList>
            <person name="Moore K.R."/>
            <person name="Magnabosco C."/>
            <person name="Momper L."/>
            <person name="Gold D.A."/>
            <person name="Bosak T."/>
            <person name="Fournier G.P."/>
        </authorList>
    </citation>
    <scope>NUCLEOTIDE SEQUENCE [LARGE SCALE GENOMIC DNA]</scope>
    <source>
        <strain evidence="5 6">CCALA 037</strain>
    </source>
</reference>
<dbReference type="OrthoDB" id="9809404at2"/>
<keyword evidence="6" id="KW-1185">Reference proteome</keyword>
<dbReference type="PANTHER" id="PTHR47313">
    <property type="entry name" value="RIBOSOMAL RNA LARGE SUBUNIT METHYLTRANSFERASE K/L"/>
    <property type="match status" value="1"/>
</dbReference>